<dbReference type="PROSITE" id="PS51891">
    <property type="entry name" value="CENP_V_GFA"/>
    <property type="match status" value="1"/>
</dbReference>
<sequence>MTTPIVLRGGCACAHIRYTSTTLPTSMTNCACIQCRKASGSPYQTFASFPTPAITWDSNREPKYFKSSSFARRGFCDRCGSSLLFQMDKSPEIISLAAGSIDDWDVKELRKPDVYYWLKEKATWWDVPENEARKCEVYPEEEMEEELRLRDGVPV</sequence>
<evidence type="ECO:0000256" key="3">
    <source>
        <dbReference type="ARBA" id="ARBA00022833"/>
    </source>
</evidence>
<keyword evidence="3" id="KW-0862">Zinc</keyword>
<feature type="domain" description="CENP-V/GFA" evidence="5">
    <location>
        <begin position="7"/>
        <end position="126"/>
    </location>
</feature>
<dbReference type="GO" id="GO:0046872">
    <property type="term" value="F:metal ion binding"/>
    <property type="evidence" value="ECO:0007669"/>
    <property type="project" value="UniProtKB-KW"/>
</dbReference>
<organism evidence="6 7">
    <name type="scientific">Polytolypa hystricis (strain UAMH7299)</name>
    <dbReference type="NCBI Taxonomy" id="1447883"/>
    <lineage>
        <taxon>Eukaryota</taxon>
        <taxon>Fungi</taxon>
        <taxon>Dikarya</taxon>
        <taxon>Ascomycota</taxon>
        <taxon>Pezizomycotina</taxon>
        <taxon>Eurotiomycetes</taxon>
        <taxon>Eurotiomycetidae</taxon>
        <taxon>Onygenales</taxon>
        <taxon>Onygenales incertae sedis</taxon>
        <taxon>Polytolypa</taxon>
    </lineage>
</organism>
<gene>
    <name evidence="6" type="ORF">AJ80_03614</name>
</gene>
<name>A0A2B7YFP3_POLH7</name>
<evidence type="ECO:0000313" key="6">
    <source>
        <dbReference type="EMBL" id="PGH20346.1"/>
    </source>
</evidence>
<dbReference type="InterPro" id="IPR006913">
    <property type="entry name" value="CENP-V/GFA"/>
</dbReference>
<comment type="caution">
    <text evidence="6">The sequence shown here is derived from an EMBL/GenBank/DDBJ whole genome shotgun (WGS) entry which is preliminary data.</text>
</comment>
<keyword evidence="7" id="KW-1185">Reference proteome</keyword>
<comment type="similarity">
    <text evidence="1">Belongs to the Gfa family.</text>
</comment>
<dbReference type="OrthoDB" id="6329284at2759"/>
<dbReference type="PANTHER" id="PTHR33337">
    <property type="entry name" value="GFA DOMAIN-CONTAINING PROTEIN"/>
    <property type="match status" value="1"/>
</dbReference>
<dbReference type="SUPFAM" id="SSF51316">
    <property type="entry name" value="Mss4-like"/>
    <property type="match status" value="1"/>
</dbReference>
<evidence type="ECO:0000256" key="1">
    <source>
        <dbReference type="ARBA" id="ARBA00005495"/>
    </source>
</evidence>
<dbReference type="EMBL" id="PDNA01000041">
    <property type="protein sequence ID" value="PGH20346.1"/>
    <property type="molecule type" value="Genomic_DNA"/>
</dbReference>
<dbReference type="PANTHER" id="PTHR33337:SF40">
    <property type="entry name" value="CENP-V_GFA DOMAIN-CONTAINING PROTEIN-RELATED"/>
    <property type="match status" value="1"/>
</dbReference>
<dbReference type="Pfam" id="PF04828">
    <property type="entry name" value="GFA"/>
    <property type="match status" value="1"/>
</dbReference>
<dbReference type="GO" id="GO:0016846">
    <property type="term" value="F:carbon-sulfur lyase activity"/>
    <property type="evidence" value="ECO:0007669"/>
    <property type="project" value="InterPro"/>
</dbReference>
<accession>A0A2B7YFP3</accession>
<evidence type="ECO:0000256" key="4">
    <source>
        <dbReference type="ARBA" id="ARBA00023239"/>
    </source>
</evidence>
<evidence type="ECO:0000259" key="5">
    <source>
        <dbReference type="PROSITE" id="PS51891"/>
    </source>
</evidence>
<evidence type="ECO:0000256" key="2">
    <source>
        <dbReference type="ARBA" id="ARBA00022723"/>
    </source>
</evidence>
<dbReference type="Proteomes" id="UP000224634">
    <property type="component" value="Unassembled WGS sequence"/>
</dbReference>
<keyword evidence="2" id="KW-0479">Metal-binding</keyword>
<dbReference type="Gene3D" id="3.90.1590.10">
    <property type="entry name" value="glutathione-dependent formaldehyde- activating enzyme (gfa)"/>
    <property type="match status" value="1"/>
</dbReference>
<evidence type="ECO:0000313" key="7">
    <source>
        <dbReference type="Proteomes" id="UP000224634"/>
    </source>
</evidence>
<keyword evidence="4" id="KW-0456">Lyase</keyword>
<dbReference type="InterPro" id="IPR011057">
    <property type="entry name" value="Mss4-like_sf"/>
</dbReference>
<dbReference type="STRING" id="1447883.A0A2B7YFP3"/>
<protein>
    <recommendedName>
        <fullName evidence="5">CENP-V/GFA domain-containing protein</fullName>
    </recommendedName>
</protein>
<dbReference type="AlphaFoldDB" id="A0A2B7YFP3"/>
<reference evidence="6 7" key="1">
    <citation type="submission" date="2017-10" db="EMBL/GenBank/DDBJ databases">
        <title>Comparative genomics in systemic dimorphic fungi from Ajellomycetaceae.</title>
        <authorList>
            <person name="Munoz J.F."/>
            <person name="Mcewen J.G."/>
            <person name="Clay O.K."/>
            <person name="Cuomo C.A."/>
        </authorList>
    </citation>
    <scope>NUCLEOTIDE SEQUENCE [LARGE SCALE GENOMIC DNA]</scope>
    <source>
        <strain evidence="6 7">UAMH7299</strain>
    </source>
</reference>
<proteinExistence type="inferred from homology"/>